<keyword evidence="6" id="KW-0067">ATP-binding</keyword>
<evidence type="ECO:0000256" key="2">
    <source>
        <dbReference type="ARBA" id="ARBA00011962"/>
    </source>
</evidence>
<evidence type="ECO:0000313" key="10">
    <source>
        <dbReference type="EMBL" id="MRS65718.1"/>
    </source>
</evidence>
<dbReference type="EMBL" id="WJXZ01000018">
    <property type="protein sequence ID" value="MRS65718.1"/>
    <property type="molecule type" value="Genomic_DNA"/>
</dbReference>
<dbReference type="AlphaFoldDB" id="A0A7K0EWM6"/>
<evidence type="ECO:0000259" key="9">
    <source>
        <dbReference type="Pfam" id="PF18085"/>
    </source>
</evidence>
<dbReference type="EC" id="2.7.1.175" evidence="2"/>
<evidence type="ECO:0000256" key="5">
    <source>
        <dbReference type="ARBA" id="ARBA00022741"/>
    </source>
</evidence>
<organism evidence="10 11">
    <name type="scientific">Larkinella terrae</name>
    <dbReference type="NCBI Taxonomy" id="2025311"/>
    <lineage>
        <taxon>Bacteria</taxon>
        <taxon>Pseudomonadati</taxon>
        <taxon>Bacteroidota</taxon>
        <taxon>Cytophagia</taxon>
        <taxon>Cytophagales</taxon>
        <taxon>Spirosomataceae</taxon>
        <taxon>Larkinella</taxon>
    </lineage>
</organism>
<dbReference type="InterPro" id="IPR040999">
    <property type="entry name" value="Mak_N_cap"/>
</dbReference>
<dbReference type="InterPro" id="IPR012811">
    <property type="entry name" value="TreS_maltokin_C_dom"/>
</dbReference>
<dbReference type="NCBIfam" id="TIGR02457">
    <property type="entry name" value="TreS_Cterm"/>
    <property type="match status" value="1"/>
</dbReference>
<dbReference type="InterPro" id="IPR011009">
    <property type="entry name" value="Kinase-like_dom_sf"/>
</dbReference>
<dbReference type="GO" id="GO:0016740">
    <property type="term" value="F:transferase activity"/>
    <property type="evidence" value="ECO:0007669"/>
    <property type="project" value="UniProtKB-KW"/>
</dbReference>
<comment type="similarity">
    <text evidence="1">Belongs to the aminoglycoside phosphotransferase family.</text>
</comment>
<keyword evidence="4 10" id="KW-0808">Transferase</keyword>
<evidence type="ECO:0000256" key="6">
    <source>
        <dbReference type="ARBA" id="ARBA00022840"/>
    </source>
</evidence>
<evidence type="ECO:0000256" key="1">
    <source>
        <dbReference type="ARBA" id="ARBA00006219"/>
    </source>
</evidence>
<reference evidence="10 11" key="1">
    <citation type="journal article" date="2018" name="Antonie Van Leeuwenhoek">
        <title>Larkinella terrae sp. nov., isolated from soil on Jeju Island, South Korea.</title>
        <authorList>
            <person name="Ten L.N."/>
            <person name="Jeon J."/>
            <person name="Park S.J."/>
            <person name="Park S."/>
            <person name="Lee S.Y."/>
            <person name="Kim M.K."/>
            <person name="Jung H.Y."/>
        </authorList>
    </citation>
    <scope>NUCLEOTIDE SEQUENCE [LARGE SCALE GENOMIC DNA]</scope>
    <source>
        <strain evidence="10 11">KCTC 52001</strain>
    </source>
</reference>
<keyword evidence="5" id="KW-0547">Nucleotide-binding</keyword>
<evidence type="ECO:0000313" key="11">
    <source>
        <dbReference type="Proteomes" id="UP000441754"/>
    </source>
</evidence>
<dbReference type="Proteomes" id="UP000441754">
    <property type="component" value="Unassembled WGS sequence"/>
</dbReference>
<evidence type="ECO:0000256" key="8">
    <source>
        <dbReference type="ARBA" id="ARBA00049067"/>
    </source>
</evidence>
<keyword evidence="11" id="KW-1185">Reference proteome</keyword>
<evidence type="ECO:0000256" key="7">
    <source>
        <dbReference type="ARBA" id="ARBA00031251"/>
    </source>
</evidence>
<dbReference type="RefSeq" id="WP_154179092.1">
    <property type="nucleotide sequence ID" value="NZ_WJXZ01000018.1"/>
</dbReference>
<dbReference type="OrthoDB" id="9806009at2"/>
<dbReference type="GO" id="GO:0005524">
    <property type="term" value="F:ATP binding"/>
    <property type="evidence" value="ECO:0007669"/>
    <property type="project" value="UniProtKB-KW"/>
</dbReference>
<comment type="caution">
    <text evidence="10">The sequence shown here is derived from an EMBL/GenBank/DDBJ whole genome shotgun (WGS) entry which is preliminary data.</text>
</comment>
<sequence>MFDSTASNLTSQQSWANLMQDHDAIRLLETTVLPPYLNSCRWFAGKARQQAYFRVQFAHEIPYRADAETSDQAFLVIVEVGYADGETESYLLPLSFVERAQPEIPPKGILTTALFDQKPGRIVDAIYDERFRRALYFNLVHQETLTQQSGQLRFHRGRGLAADDIDAEVSSRVLPVDSSNSALVFGISSQGEKYFLKLYRKLFQETNPEVELVSFLTEKSNFDHIPAYAGSVVWEQETGADVTLGMMQRMVENRHDSWNQTGDDLNDFLYAVPNRLFSVKEEVFERVELLGRRTGQMHLALYNSDPDEAAFAPEPFSDEYREFIIQRFENLLERRYNLLIDNYVKLDPLAQRLAWVFMEAKEMIDEFVDDFRNRPLESLRIRIHGDYHLGQVLVTGKDFIIIDFEGEPESSIAERKIKHSPLKDVAGMIRSYHYAVSAKLFGSTETAGIEPDHLQRVSERWFKLIRDTYLDAYLETIGSPHPLFKNNSEVNFLLLVYLLEKAVYELGYEISYRPAWVKIPLKGIMDVIREIEKIRIADPTRDSELPLLQVGLLQSKKE</sequence>
<dbReference type="Pfam" id="PF18085">
    <property type="entry name" value="Mak_N_cap"/>
    <property type="match status" value="1"/>
</dbReference>
<proteinExistence type="inferred from homology"/>
<dbReference type="Gene3D" id="3.90.1200.10">
    <property type="match status" value="1"/>
</dbReference>
<evidence type="ECO:0000256" key="3">
    <source>
        <dbReference type="ARBA" id="ARBA00013882"/>
    </source>
</evidence>
<protein>
    <recommendedName>
        <fullName evidence="3">Maltokinase</fullName>
        <ecNumber evidence="2">2.7.1.175</ecNumber>
    </recommendedName>
    <alternativeName>
        <fullName evidence="7">Maltose-1-phosphate synthase</fullName>
    </alternativeName>
</protein>
<accession>A0A7K0EWM6</accession>
<evidence type="ECO:0000256" key="4">
    <source>
        <dbReference type="ARBA" id="ARBA00022679"/>
    </source>
</evidence>
<comment type="catalytic activity">
    <reaction evidence="8">
        <text>D-maltose + ATP = alpha-maltose 1-phosphate + ADP + H(+)</text>
        <dbReference type="Rhea" id="RHEA:31915"/>
        <dbReference type="ChEBI" id="CHEBI:15378"/>
        <dbReference type="ChEBI" id="CHEBI:17306"/>
        <dbReference type="ChEBI" id="CHEBI:30616"/>
        <dbReference type="ChEBI" id="CHEBI:63576"/>
        <dbReference type="ChEBI" id="CHEBI:456216"/>
        <dbReference type="EC" id="2.7.1.175"/>
    </reaction>
</comment>
<name>A0A7K0EWM6_9BACT</name>
<gene>
    <name evidence="10" type="ORF">GJJ30_30805</name>
</gene>
<feature type="domain" description="Maltokinase N-terminal cap" evidence="9">
    <location>
        <begin position="36"/>
        <end position="128"/>
    </location>
</feature>
<dbReference type="SUPFAM" id="SSF56112">
    <property type="entry name" value="Protein kinase-like (PK-like)"/>
    <property type="match status" value="1"/>
</dbReference>